<evidence type="ECO:0000256" key="3">
    <source>
        <dbReference type="ARBA" id="ARBA00022821"/>
    </source>
</evidence>
<proteinExistence type="predicted"/>
<gene>
    <name evidence="5" type="ORF">LTRI10_LOCUS18165</name>
</gene>
<keyword evidence="2" id="KW-0547">Nucleotide-binding</keyword>
<dbReference type="EMBL" id="OZ034816">
    <property type="protein sequence ID" value="CAL1376437.1"/>
    <property type="molecule type" value="Genomic_DNA"/>
</dbReference>
<dbReference type="InterPro" id="IPR041118">
    <property type="entry name" value="Rx_N"/>
</dbReference>
<accession>A0AAV2DSA9</accession>
<evidence type="ECO:0000256" key="2">
    <source>
        <dbReference type="ARBA" id="ARBA00022741"/>
    </source>
</evidence>
<name>A0AAV2DSA9_9ROSI</name>
<evidence type="ECO:0000313" key="6">
    <source>
        <dbReference type="Proteomes" id="UP001497516"/>
    </source>
</evidence>
<keyword evidence="3" id="KW-0611">Plant defense</keyword>
<protein>
    <recommendedName>
        <fullName evidence="4">Disease resistance N-terminal domain-containing protein</fullName>
    </recommendedName>
</protein>
<sequence>MVETTLFSVAGVVLKKLGYLAADQAVLLWGLSGEISKLKGTVSSIHAVLLDAEEKSGLNHQVQHWLHELKQVLYDANDLLDDLTSEALQIQ</sequence>
<organism evidence="5 6">
    <name type="scientific">Linum trigynum</name>
    <dbReference type="NCBI Taxonomy" id="586398"/>
    <lineage>
        <taxon>Eukaryota</taxon>
        <taxon>Viridiplantae</taxon>
        <taxon>Streptophyta</taxon>
        <taxon>Embryophyta</taxon>
        <taxon>Tracheophyta</taxon>
        <taxon>Spermatophyta</taxon>
        <taxon>Magnoliopsida</taxon>
        <taxon>eudicotyledons</taxon>
        <taxon>Gunneridae</taxon>
        <taxon>Pentapetalae</taxon>
        <taxon>rosids</taxon>
        <taxon>fabids</taxon>
        <taxon>Malpighiales</taxon>
        <taxon>Linaceae</taxon>
        <taxon>Linum</taxon>
    </lineage>
</organism>
<dbReference type="GO" id="GO:0006952">
    <property type="term" value="P:defense response"/>
    <property type="evidence" value="ECO:0007669"/>
    <property type="project" value="UniProtKB-KW"/>
</dbReference>
<dbReference type="GO" id="GO:0000166">
    <property type="term" value="F:nucleotide binding"/>
    <property type="evidence" value="ECO:0007669"/>
    <property type="project" value="UniProtKB-KW"/>
</dbReference>
<keyword evidence="1" id="KW-0677">Repeat</keyword>
<evidence type="ECO:0000256" key="1">
    <source>
        <dbReference type="ARBA" id="ARBA00022737"/>
    </source>
</evidence>
<reference evidence="5 6" key="1">
    <citation type="submission" date="2024-04" db="EMBL/GenBank/DDBJ databases">
        <authorList>
            <person name="Fracassetti M."/>
        </authorList>
    </citation>
    <scope>NUCLEOTIDE SEQUENCE [LARGE SCALE GENOMIC DNA]</scope>
</reference>
<dbReference type="Pfam" id="PF18052">
    <property type="entry name" value="Rx_N"/>
    <property type="match status" value="1"/>
</dbReference>
<dbReference type="Proteomes" id="UP001497516">
    <property type="component" value="Chromosome 3"/>
</dbReference>
<feature type="domain" description="Disease resistance N-terminal" evidence="4">
    <location>
        <begin position="11"/>
        <end position="89"/>
    </location>
</feature>
<keyword evidence="6" id="KW-1185">Reference proteome</keyword>
<dbReference type="AlphaFoldDB" id="A0AAV2DSA9"/>
<evidence type="ECO:0000313" key="5">
    <source>
        <dbReference type="EMBL" id="CAL1376437.1"/>
    </source>
</evidence>
<dbReference type="Gene3D" id="1.20.5.4130">
    <property type="match status" value="1"/>
</dbReference>
<evidence type="ECO:0000259" key="4">
    <source>
        <dbReference type="Pfam" id="PF18052"/>
    </source>
</evidence>